<dbReference type="PANTHER" id="PTHR43197">
    <property type="entry name" value="UTP--GLUCOSE-1-PHOSPHATE URIDYLYLTRANSFERASE"/>
    <property type="match status" value="1"/>
</dbReference>
<evidence type="ECO:0000256" key="2">
    <source>
        <dbReference type="ARBA" id="ARBA00012415"/>
    </source>
</evidence>
<dbReference type="EC" id="2.7.7.9" evidence="2"/>
<dbReference type="InterPro" id="IPR029044">
    <property type="entry name" value="Nucleotide-diphossugar_trans"/>
</dbReference>
<feature type="domain" description="Nucleotidyl transferase" evidence="10">
    <location>
        <begin position="38"/>
        <end position="211"/>
    </location>
</feature>
<evidence type="ECO:0000256" key="1">
    <source>
        <dbReference type="ARBA" id="ARBA00006890"/>
    </source>
</evidence>
<evidence type="ECO:0000256" key="5">
    <source>
        <dbReference type="ARBA" id="ARBA00022695"/>
    </source>
</evidence>
<dbReference type="InterPro" id="IPR005835">
    <property type="entry name" value="NTP_transferase_dom"/>
</dbReference>
<comment type="similarity">
    <text evidence="1">Belongs to the UDPGP type 2 family.</text>
</comment>
<proteinExistence type="inferred from homology"/>
<evidence type="ECO:0000313" key="12">
    <source>
        <dbReference type="Proteomes" id="UP000738431"/>
    </source>
</evidence>
<evidence type="ECO:0000256" key="7">
    <source>
        <dbReference type="ARBA" id="ARBA00031959"/>
    </source>
</evidence>
<evidence type="ECO:0000256" key="4">
    <source>
        <dbReference type="ARBA" id="ARBA00022679"/>
    </source>
</evidence>
<evidence type="ECO:0000313" key="11">
    <source>
        <dbReference type="EMBL" id="WRQ86945.1"/>
    </source>
</evidence>
<dbReference type="RefSeq" id="WP_221030780.1">
    <property type="nucleotide sequence ID" value="NZ_CP139781.1"/>
</dbReference>
<organism evidence="11 12">
    <name type="scientific">Actomonas aquatica</name>
    <dbReference type="NCBI Taxonomy" id="2866162"/>
    <lineage>
        <taxon>Bacteria</taxon>
        <taxon>Pseudomonadati</taxon>
        <taxon>Verrucomicrobiota</taxon>
        <taxon>Opitutia</taxon>
        <taxon>Opitutales</taxon>
        <taxon>Opitutaceae</taxon>
        <taxon>Actomonas</taxon>
    </lineage>
</organism>
<keyword evidence="12" id="KW-1185">Reference proteome</keyword>
<dbReference type="Proteomes" id="UP000738431">
    <property type="component" value="Chromosome"/>
</dbReference>
<dbReference type="Gene3D" id="3.90.550.10">
    <property type="entry name" value="Spore Coat Polysaccharide Biosynthesis Protein SpsA, Chain A"/>
    <property type="match status" value="1"/>
</dbReference>
<evidence type="ECO:0000256" key="6">
    <source>
        <dbReference type="ARBA" id="ARBA00031455"/>
    </source>
</evidence>
<name>A0ABZ1C6F7_9BACT</name>
<dbReference type="InterPro" id="IPR005771">
    <property type="entry name" value="GalU_uridylyltTrfase_bac/arc"/>
</dbReference>
<dbReference type="PANTHER" id="PTHR43197:SF1">
    <property type="entry name" value="UTP--GLUCOSE-1-PHOSPHATE URIDYLYLTRANSFERASE"/>
    <property type="match status" value="1"/>
</dbReference>
<accession>A0ABZ1C6F7</accession>
<gene>
    <name evidence="11" type="ORF">K1X11_019195</name>
</gene>
<comment type="catalytic activity">
    <reaction evidence="9">
        <text>alpha-D-glucose 1-phosphate + UTP + H(+) = UDP-alpha-D-glucose + diphosphate</text>
        <dbReference type="Rhea" id="RHEA:19889"/>
        <dbReference type="ChEBI" id="CHEBI:15378"/>
        <dbReference type="ChEBI" id="CHEBI:33019"/>
        <dbReference type="ChEBI" id="CHEBI:46398"/>
        <dbReference type="ChEBI" id="CHEBI:58601"/>
        <dbReference type="ChEBI" id="CHEBI:58885"/>
        <dbReference type="EC" id="2.7.7.9"/>
    </reaction>
</comment>
<keyword evidence="5" id="KW-0548">Nucleotidyltransferase</keyword>
<dbReference type="EMBL" id="CP139781">
    <property type="protein sequence ID" value="WRQ86945.1"/>
    <property type="molecule type" value="Genomic_DNA"/>
</dbReference>
<evidence type="ECO:0000259" key="10">
    <source>
        <dbReference type="Pfam" id="PF00483"/>
    </source>
</evidence>
<keyword evidence="4" id="KW-0808">Transferase</keyword>
<protein>
    <recommendedName>
        <fullName evidence="3">UTP--glucose-1-phosphate uridylyltransferase</fullName>
        <ecNumber evidence="2">2.7.7.9</ecNumber>
    </recommendedName>
    <alternativeName>
        <fullName evidence="6">Alpha-D-glucosyl-1-phosphate uridylyltransferase</fullName>
    </alternativeName>
    <alternativeName>
        <fullName evidence="7">UDP-glucose pyrophosphorylase</fullName>
    </alternativeName>
    <alternativeName>
        <fullName evidence="8">Uridine diphosphoglucose pyrophosphorylase</fullName>
    </alternativeName>
</protein>
<dbReference type="Pfam" id="PF00483">
    <property type="entry name" value="NTP_transferase"/>
    <property type="match status" value="1"/>
</dbReference>
<evidence type="ECO:0000256" key="3">
    <source>
        <dbReference type="ARBA" id="ARBA00019048"/>
    </source>
</evidence>
<reference evidence="11 12" key="1">
    <citation type="submission" date="2023-12" db="EMBL/GenBank/DDBJ databases">
        <title>Description of an unclassified Opitutus bacterium of Verrucomicrobiota.</title>
        <authorList>
            <person name="Zhang D.-F."/>
        </authorList>
    </citation>
    <scope>NUCLEOTIDE SEQUENCE [LARGE SCALE GENOMIC DNA]</scope>
    <source>
        <strain evidence="11 12">WL0086</strain>
    </source>
</reference>
<evidence type="ECO:0000256" key="9">
    <source>
        <dbReference type="ARBA" id="ARBA00048128"/>
    </source>
</evidence>
<dbReference type="SUPFAM" id="SSF53448">
    <property type="entry name" value="Nucleotide-diphospho-sugar transferases"/>
    <property type="match status" value="1"/>
</dbReference>
<evidence type="ECO:0000256" key="8">
    <source>
        <dbReference type="ARBA" id="ARBA00032341"/>
    </source>
</evidence>
<sequence length="280" mass="30077">MNVRHALITAANPRQRTLPLQTLIDRDGTPRAALEIILREADGTGIEEFVVVVCPGDEDAYAAACGDLRSRVRFAVQPEPRGYGDAVLQGQAAIGDHPFLHLVGDHLHLSDSDLSCARQLLDIAAAEKTPVSAVQPTRENQLTSFGAVGGKLLGGDRPLYEIEAVLEKPTPTVAEQELLVPGMRAGFYLCFFGLHVLDGEIFAILDEQRAAAPDAALGLSPALAALATRRRYLALNISGRRYDIGADYGLLNAQLALSLGGRDRDLVLTQIIELLAQNGR</sequence>